<dbReference type="GO" id="GO:0000800">
    <property type="term" value="C:lateral element"/>
    <property type="evidence" value="ECO:0007669"/>
    <property type="project" value="TreeGrafter"/>
</dbReference>
<dbReference type="GO" id="GO:0007015">
    <property type="term" value="P:actin filament organization"/>
    <property type="evidence" value="ECO:0007669"/>
    <property type="project" value="TreeGrafter"/>
</dbReference>
<dbReference type="PANTHER" id="PTHR47300">
    <property type="entry name" value="PROTEIN KASH5"/>
    <property type="match status" value="1"/>
</dbReference>
<feature type="non-terminal residue" evidence="3">
    <location>
        <position position="337"/>
    </location>
</feature>
<evidence type="ECO:0000313" key="4">
    <source>
        <dbReference type="Proteomes" id="UP000250572"/>
    </source>
</evidence>
<dbReference type="GO" id="GO:0034993">
    <property type="term" value="C:meiotic nuclear membrane microtubule tethering complex"/>
    <property type="evidence" value="ECO:0007669"/>
    <property type="project" value="InterPro"/>
</dbReference>
<dbReference type="Proteomes" id="UP000250572">
    <property type="component" value="Unassembled WGS sequence"/>
</dbReference>
<dbReference type="PANTHER" id="PTHR47300:SF1">
    <property type="entry name" value="PROTEIN KASH5"/>
    <property type="match status" value="1"/>
</dbReference>
<protein>
    <recommendedName>
        <fullName evidence="5">KASH5-like coiled-coil domain-containing protein</fullName>
    </recommendedName>
</protein>
<proteinExistence type="predicted"/>
<keyword evidence="2" id="KW-0472">Membrane</keyword>
<dbReference type="GO" id="GO:0090619">
    <property type="term" value="C:meiotic spindle pole"/>
    <property type="evidence" value="ECO:0007669"/>
    <property type="project" value="TreeGrafter"/>
</dbReference>
<evidence type="ECO:0000256" key="1">
    <source>
        <dbReference type="SAM" id="Coils"/>
    </source>
</evidence>
<reference evidence="3 4" key="1">
    <citation type="journal article" date="2018" name="G3 (Bethesda)">
        <title>A High-Quality Reference Genome for the Invasive Mosquitofish Gambusia affinis Using a Chicago Library.</title>
        <authorList>
            <person name="Hoffberg S.L."/>
            <person name="Troendle N.J."/>
            <person name="Glenn T.C."/>
            <person name="Mahmud O."/>
            <person name="Louha S."/>
            <person name="Chalopin D."/>
            <person name="Bennetzen J.L."/>
            <person name="Mauricio R."/>
        </authorList>
    </citation>
    <scope>NUCLEOTIDE SEQUENCE [LARGE SCALE GENOMIC DNA]</scope>
    <source>
        <strain evidence="3">NE01/NJP1002.9</strain>
        <tissue evidence="3">Muscle</tissue>
    </source>
</reference>
<gene>
    <name evidence="3" type="ORF">CCH79_00012580</name>
</gene>
<dbReference type="GO" id="GO:0070840">
    <property type="term" value="F:dynein complex binding"/>
    <property type="evidence" value="ECO:0007669"/>
    <property type="project" value="TreeGrafter"/>
</dbReference>
<evidence type="ECO:0008006" key="5">
    <source>
        <dbReference type="Google" id="ProtNLM"/>
    </source>
</evidence>
<dbReference type="GO" id="GO:0007129">
    <property type="term" value="P:homologous chromosome pairing at meiosis"/>
    <property type="evidence" value="ECO:0007669"/>
    <property type="project" value="TreeGrafter"/>
</dbReference>
<dbReference type="GO" id="GO:0051653">
    <property type="term" value="P:spindle localization"/>
    <property type="evidence" value="ECO:0007669"/>
    <property type="project" value="TreeGrafter"/>
</dbReference>
<dbReference type="AlphaFoldDB" id="A0A315VSI1"/>
<dbReference type="GO" id="GO:0005640">
    <property type="term" value="C:nuclear outer membrane"/>
    <property type="evidence" value="ECO:0007669"/>
    <property type="project" value="TreeGrafter"/>
</dbReference>
<comment type="caution">
    <text evidence="3">The sequence shown here is derived from an EMBL/GenBank/DDBJ whole genome shotgun (WGS) entry which is preliminary data.</text>
</comment>
<accession>A0A315VSI1</accession>
<keyword evidence="2" id="KW-0812">Transmembrane</keyword>
<evidence type="ECO:0000256" key="2">
    <source>
        <dbReference type="SAM" id="Phobius"/>
    </source>
</evidence>
<dbReference type="GO" id="GO:0051225">
    <property type="term" value="P:spindle assembly"/>
    <property type="evidence" value="ECO:0007669"/>
    <property type="project" value="TreeGrafter"/>
</dbReference>
<name>A0A315VSI1_GAMAF</name>
<dbReference type="GO" id="GO:0000781">
    <property type="term" value="C:chromosome, telomeric region"/>
    <property type="evidence" value="ECO:0007669"/>
    <property type="project" value="TreeGrafter"/>
</dbReference>
<dbReference type="InterPro" id="IPR028170">
    <property type="entry name" value="KASH5"/>
</dbReference>
<organism evidence="3 4">
    <name type="scientific">Gambusia affinis</name>
    <name type="common">Western mosquitofish</name>
    <name type="synonym">Heterandria affinis</name>
    <dbReference type="NCBI Taxonomy" id="33528"/>
    <lineage>
        <taxon>Eukaryota</taxon>
        <taxon>Metazoa</taxon>
        <taxon>Chordata</taxon>
        <taxon>Craniata</taxon>
        <taxon>Vertebrata</taxon>
        <taxon>Euteleostomi</taxon>
        <taxon>Actinopterygii</taxon>
        <taxon>Neopterygii</taxon>
        <taxon>Teleostei</taxon>
        <taxon>Neoteleostei</taxon>
        <taxon>Acanthomorphata</taxon>
        <taxon>Ovalentaria</taxon>
        <taxon>Atherinomorphae</taxon>
        <taxon>Cyprinodontiformes</taxon>
        <taxon>Poeciliidae</taxon>
        <taxon>Poeciliinae</taxon>
        <taxon>Gambusia</taxon>
    </lineage>
</organism>
<keyword evidence="1" id="KW-0175">Coiled coil</keyword>
<evidence type="ECO:0000313" key="3">
    <source>
        <dbReference type="EMBL" id="PWA22334.1"/>
    </source>
</evidence>
<keyword evidence="2" id="KW-1133">Transmembrane helix</keyword>
<sequence length="337" mass="39008">MDITEENISRMDMLEKIAELDYSQSQLRELNTEMRHWLDVADDDMAVLRSENASLRKQVKDLERIFSELQQVEVEPSGPLLPDGLDENKICEKKIQDLEQETLKVQEENKELIIKMKILKQEQEQDKIALNKLRTEFENLEIGVEEVQLELQRRDELIHQKNSQLKHLEETVEEYSEDLRLTKQELIYQLEERRDEASFAAVTEAMREEGRQPNPHLSIAEEIHQLFSSAGMNFCTNETMDSISEASDLDNNMESGEKEQLESSILATNLQPKRGSRCAAILRATIRKLIMLCLFSVCVLVFILCGFWVRNAGNFFSNSLIMLPPYVSVQYEALPPI</sequence>
<dbReference type="EMBL" id="NHOQ01001766">
    <property type="protein sequence ID" value="PWA22334.1"/>
    <property type="molecule type" value="Genomic_DNA"/>
</dbReference>
<keyword evidence="4" id="KW-1185">Reference proteome</keyword>
<dbReference type="GO" id="GO:0090220">
    <property type="term" value="P:chromosome localization to nuclear envelope involved in homologous chromosome segregation"/>
    <property type="evidence" value="ECO:0007669"/>
    <property type="project" value="TreeGrafter"/>
</dbReference>
<feature type="transmembrane region" description="Helical" evidence="2">
    <location>
        <begin position="289"/>
        <end position="309"/>
    </location>
</feature>
<feature type="coiled-coil region" evidence="1">
    <location>
        <begin position="38"/>
        <end position="185"/>
    </location>
</feature>
<dbReference type="GO" id="GO:0034397">
    <property type="term" value="P:telomere localization"/>
    <property type="evidence" value="ECO:0007669"/>
    <property type="project" value="InterPro"/>
</dbReference>